<accession>H8WY73</accession>
<dbReference type="EMBL" id="HE681719">
    <property type="protein sequence ID" value="CCG21020.1"/>
    <property type="molecule type" value="Genomic_DNA"/>
</dbReference>
<keyword evidence="3" id="KW-1185">Reference proteome</keyword>
<sequence>MSVKGTPIAHSHQDQQQQQHADLSLWRERTTSRSTQNLNHHRHHHHHISSQLGLDQEPNHHVANSNSQNMLHGSTNSHSTTQHTTEIIAMSSPRGRDQSEEAEERGRSRSREDKLDVTDDSFDDISLMGFKTGSKHNSPVKMKKVR</sequence>
<gene>
    <name evidence="2" type="ORF">CORT_0A06340</name>
</gene>
<dbReference type="Proteomes" id="UP000005018">
    <property type="component" value="Chromosome 1"/>
</dbReference>
<dbReference type="OrthoDB" id="4027879at2759"/>
<feature type="region of interest" description="Disordered" evidence="1">
    <location>
        <begin position="1"/>
        <end position="146"/>
    </location>
</feature>
<protein>
    <submittedName>
        <fullName evidence="2">Uncharacterized protein</fullName>
    </submittedName>
</protein>
<feature type="compositionally biased region" description="Low complexity" evidence="1">
    <location>
        <begin position="72"/>
        <end position="85"/>
    </location>
</feature>
<dbReference type="KEGG" id="cot:CORT_0A06340"/>
<feature type="compositionally biased region" description="Basic and acidic residues" evidence="1">
    <location>
        <begin position="94"/>
        <end position="117"/>
    </location>
</feature>
<evidence type="ECO:0000313" key="3">
    <source>
        <dbReference type="Proteomes" id="UP000005018"/>
    </source>
</evidence>
<evidence type="ECO:0000313" key="2">
    <source>
        <dbReference type="EMBL" id="CCG21020.1"/>
    </source>
</evidence>
<dbReference type="HOGENOM" id="CLU_1777189_0_0_1"/>
<dbReference type="GeneID" id="14537752"/>
<feature type="compositionally biased region" description="Polar residues" evidence="1">
    <location>
        <begin position="62"/>
        <end position="71"/>
    </location>
</feature>
<reference evidence="2 3" key="1">
    <citation type="journal article" date="2012" name="PLoS ONE">
        <title>Sequence and analysis of the genome of the pathogenic yeast Candida orthopsilosis.</title>
        <authorList>
            <person name="Riccombeni A."/>
            <person name="Vidanes G."/>
            <person name="Proux-Wera E."/>
            <person name="Wolfe K.H."/>
            <person name="Butler G."/>
        </authorList>
    </citation>
    <scope>NUCLEOTIDE SEQUENCE [LARGE SCALE GENOMIC DNA]</scope>
    <source>
        <strain evidence="2 3">Co 90-125</strain>
    </source>
</reference>
<dbReference type="RefSeq" id="XP_003866460.1">
    <property type="nucleotide sequence ID" value="XM_003866412.1"/>
</dbReference>
<organism evidence="2 3">
    <name type="scientific">Candida orthopsilosis (strain 90-125)</name>
    <name type="common">Yeast</name>
    <dbReference type="NCBI Taxonomy" id="1136231"/>
    <lineage>
        <taxon>Eukaryota</taxon>
        <taxon>Fungi</taxon>
        <taxon>Dikarya</taxon>
        <taxon>Ascomycota</taxon>
        <taxon>Saccharomycotina</taxon>
        <taxon>Pichiomycetes</taxon>
        <taxon>Debaryomycetaceae</taxon>
        <taxon>Candida/Lodderomyces clade</taxon>
        <taxon>Candida</taxon>
    </lineage>
</organism>
<proteinExistence type="predicted"/>
<feature type="compositionally biased region" description="Low complexity" evidence="1">
    <location>
        <begin position="14"/>
        <end position="24"/>
    </location>
</feature>
<evidence type="ECO:0000256" key="1">
    <source>
        <dbReference type="SAM" id="MobiDB-lite"/>
    </source>
</evidence>
<name>H8WY73_CANO9</name>
<dbReference type="AlphaFoldDB" id="H8WY73"/>
<feature type="compositionally biased region" description="Basic residues" evidence="1">
    <location>
        <begin position="39"/>
        <end position="48"/>
    </location>
</feature>